<keyword evidence="4" id="KW-0732">Signal</keyword>
<keyword evidence="2 3" id="KW-0040">ANK repeat</keyword>
<dbReference type="Pfam" id="PF12796">
    <property type="entry name" value="Ank_2"/>
    <property type="match status" value="1"/>
</dbReference>
<dbReference type="SUPFAM" id="SSF48403">
    <property type="entry name" value="Ankyrin repeat"/>
    <property type="match status" value="1"/>
</dbReference>
<organism evidence="6 7">
    <name type="scientific">Meganyctiphanes norvegica</name>
    <name type="common">Northern krill</name>
    <name type="synonym">Thysanopoda norvegica</name>
    <dbReference type="NCBI Taxonomy" id="48144"/>
    <lineage>
        <taxon>Eukaryota</taxon>
        <taxon>Metazoa</taxon>
        <taxon>Ecdysozoa</taxon>
        <taxon>Arthropoda</taxon>
        <taxon>Crustacea</taxon>
        <taxon>Multicrustacea</taxon>
        <taxon>Malacostraca</taxon>
        <taxon>Eumalacostraca</taxon>
        <taxon>Eucarida</taxon>
        <taxon>Euphausiacea</taxon>
        <taxon>Euphausiidae</taxon>
        <taxon>Meganyctiphanes</taxon>
    </lineage>
</organism>
<gene>
    <name evidence="5" type="ORF">MNOR_LOCUS29027</name>
    <name evidence="6" type="ORF">MNOR_LOCUS29028</name>
</gene>
<feature type="chain" id="PRO_5044714372" description="Ankyrin repeat domain-containing protein" evidence="4">
    <location>
        <begin position="21"/>
        <end position="156"/>
    </location>
</feature>
<proteinExistence type="predicted"/>
<dbReference type="InterPro" id="IPR036770">
    <property type="entry name" value="Ankyrin_rpt-contain_sf"/>
</dbReference>
<dbReference type="PANTHER" id="PTHR24171:SF9">
    <property type="entry name" value="ANKYRIN REPEAT DOMAIN-CONTAINING PROTEIN 39"/>
    <property type="match status" value="1"/>
</dbReference>
<reference evidence="6 7" key="1">
    <citation type="submission" date="2024-05" db="EMBL/GenBank/DDBJ databases">
        <authorList>
            <person name="Wallberg A."/>
        </authorList>
    </citation>
    <scope>NUCLEOTIDE SEQUENCE [LARGE SCALE GENOMIC DNA]</scope>
</reference>
<dbReference type="Proteomes" id="UP001497623">
    <property type="component" value="Unassembled WGS sequence"/>
</dbReference>
<evidence type="ECO:0000313" key="7">
    <source>
        <dbReference type="Proteomes" id="UP001497623"/>
    </source>
</evidence>
<dbReference type="Gene3D" id="1.25.40.20">
    <property type="entry name" value="Ankyrin repeat-containing domain"/>
    <property type="match status" value="2"/>
</dbReference>
<evidence type="ECO:0000313" key="6">
    <source>
        <dbReference type="EMBL" id="CAL4142113.1"/>
    </source>
</evidence>
<dbReference type="EMBL" id="CAXKWB010032970">
    <property type="protein sequence ID" value="CAL4142113.1"/>
    <property type="molecule type" value="Genomic_DNA"/>
</dbReference>
<protein>
    <recommendedName>
        <fullName evidence="8">Ankyrin repeat domain-containing protein</fullName>
    </recommendedName>
</protein>
<evidence type="ECO:0000313" key="5">
    <source>
        <dbReference type="EMBL" id="CAL4142111.1"/>
    </source>
</evidence>
<evidence type="ECO:0000256" key="1">
    <source>
        <dbReference type="ARBA" id="ARBA00022737"/>
    </source>
</evidence>
<dbReference type="PROSITE" id="PS50088">
    <property type="entry name" value="ANK_REPEAT"/>
    <property type="match status" value="3"/>
</dbReference>
<evidence type="ECO:0000256" key="2">
    <source>
        <dbReference type="ARBA" id="ARBA00023043"/>
    </source>
</evidence>
<evidence type="ECO:0000256" key="3">
    <source>
        <dbReference type="PROSITE-ProRule" id="PRU00023"/>
    </source>
</evidence>
<comment type="caution">
    <text evidence="6">The sequence shown here is derived from an EMBL/GenBank/DDBJ whole genome shotgun (WGS) entry which is preliminary data.</text>
</comment>
<feature type="repeat" description="ANK" evidence="3">
    <location>
        <begin position="91"/>
        <end position="123"/>
    </location>
</feature>
<evidence type="ECO:0000256" key="4">
    <source>
        <dbReference type="SAM" id="SignalP"/>
    </source>
</evidence>
<feature type="repeat" description="ANK" evidence="3">
    <location>
        <begin position="19"/>
        <end position="51"/>
    </location>
</feature>
<dbReference type="PANTHER" id="PTHR24171">
    <property type="entry name" value="ANKYRIN REPEAT DOMAIN-CONTAINING PROTEIN 39-RELATED"/>
    <property type="match status" value="1"/>
</dbReference>
<name>A0AAV2RW25_MEGNR</name>
<dbReference type="EMBL" id="CAXKWB010032970">
    <property type="protein sequence ID" value="CAL4142111.1"/>
    <property type="molecule type" value="Genomic_DNA"/>
</dbReference>
<dbReference type="PROSITE" id="PS50297">
    <property type="entry name" value="ANK_REP_REGION"/>
    <property type="match status" value="1"/>
</dbReference>
<dbReference type="AlphaFoldDB" id="A0AAV2RW25"/>
<dbReference type="SMART" id="SM00248">
    <property type="entry name" value="ANK"/>
    <property type="match status" value="3"/>
</dbReference>
<sequence length="156" mass="16641">MSMGILTVACFAAMLGAILATSDLWNAAKKGKTDVVIALINSGADVEASNENGWITIMVATEAGHLDTVEALILANANISAATNNVGSYGKGWTALHIAAHKKQSDIAQLLLRTGADKLVKDKKGKIPADVARKKGYSQLAKIIDDFIRHHFTQYH</sequence>
<feature type="repeat" description="ANK" evidence="3">
    <location>
        <begin position="52"/>
        <end position="84"/>
    </location>
</feature>
<evidence type="ECO:0008006" key="8">
    <source>
        <dbReference type="Google" id="ProtNLM"/>
    </source>
</evidence>
<feature type="signal peptide" evidence="4">
    <location>
        <begin position="1"/>
        <end position="20"/>
    </location>
</feature>
<keyword evidence="1" id="KW-0677">Repeat</keyword>
<accession>A0AAV2RW25</accession>
<dbReference type="InterPro" id="IPR002110">
    <property type="entry name" value="Ankyrin_rpt"/>
</dbReference>
<keyword evidence="7" id="KW-1185">Reference proteome</keyword>